<dbReference type="GO" id="GO:0005874">
    <property type="term" value="C:microtubule"/>
    <property type="evidence" value="ECO:0007669"/>
    <property type="project" value="UniProtKB-KW"/>
</dbReference>
<evidence type="ECO:0000256" key="5">
    <source>
        <dbReference type="RuleBase" id="RU363050"/>
    </source>
</evidence>
<dbReference type="InterPro" id="IPR010989">
    <property type="entry name" value="SNARE"/>
</dbReference>
<dbReference type="InterPro" id="IPR007259">
    <property type="entry name" value="GCP"/>
</dbReference>
<feature type="domain" description="T-SNARE coiled-coil homology" evidence="6">
    <location>
        <begin position="594"/>
        <end position="656"/>
    </location>
</feature>
<keyword evidence="2 5" id="KW-0963">Cytoplasm</keyword>
<protein>
    <recommendedName>
        <fullName evidence="5">Spindle pole body component</fullName>
    </recommendedName>
</protein>
<keyword evidence="3 5" id="KW-0493">Microtubule</keyword>
<dbReference type="InterPro" id="IPR040457">
    <property type="entry name" value="GCP_C"/>
</dbReference>
<dbReference type="Gene3D" id="1.20.58.70">
    <property type="match status" value="1"/>
</dbReference>
<sequence length="657" mass="76359">EQLFNESKWHRRFVLEKRFIPKHITLDIAKSILFVGKAIATVRNATKPYEKNSTLPRSLNSLHLQHLLELSSRVIFHQIELENTVTIIRNNVAQWLWQVVLTGDKIIECLEAFRNYFLFGQGDFSISLVDQFEKLRTSRPKGLTIKDQELNSLLVRASIGTLAENDSSFEKFRFRIQNANDKQFVTRTNMFDNITINVPLRFEYDIEWPLDLFVTNEDLAKYGDIFSFLFSLRRTQIRLQKVWTHLTITEKMDIIETNFRKLVHRINISSAQHQQFRKLKIPAHKKISYANETNLVETEPFRDFEDIRIGHSTYLSDLLHGCLLESRVCSDAIKKSLNICDQICDLLERLNSNMVDKNISDSIIKLEKEFREQVTFLFRTLSGLNKKGEGFGGPPRHLDQLLLRLDYSNSRNSRLFTNSGYNTSNTSEHTGLIESSDHIIELSVLPPKWADIVEEVNEDIDHIKNLVTKLESFHRKHVLPGFDDRTGEEEEIERRTTEITQLFQQCQRKIRQIADQSKSTLSSQELVINKNIQTSLATKVQDLSASFRKQQSVYMKKLKGRETRSSDLFSIDNEDSLEEYGFTETQLQVVESSDVIIAQREHEINEIVKSINTLAEIFKDLQTLVIDHGTILDRIDFNIEQMVFNVKSAVNELDKAR</sequence>
<dbReference type="SUPFAM" id="SSF47661">
    <property type="entry name" value="t-snare proteins"/>
    <property type="match status" value="1"/>
</dbReference>
<proteinExistence type="inferred from homology"/>
<name>A0A9N9ADI3_9GLOM</name>
<dbReference type="PANTHER" id="PTHR19302:SF68">
    <property type="entry name" value="SPINDLE POLE BODY COMPONENT"/>
    <property type="match status" value="1"/>
</dbReference>
<evidence type="ECO:0000256" key="2">
    <source>
        <dbReference type="ARBA" id="ARBA00022490"/>
    </source>
</evidence>
<dbReference type="GO" id="GO:0031122">
    <property type="term" value="P:cytoplasmic microtubule organization"/>
    <property type="evidence" value="ECO:0007669"/>
    <property type="project" value="TreeGrafter"/>
</dbReference>
<evidence type="ECO:0000313" key="7">
    <source>
        <dbReference type="EMBL" id="CAG8528979.1"/>
    </source>
</evidence>
<dbReference type="Gene3D" id="1.20.120.1900">
    <property type="entry name" value="Gamma-tubulin complex, C-terminal domain"/>
    <property type="match status" value="1"/>
</dbReference>
<dbReference type="OrthoDB" id="10251371at2759"/>
<organism evidence="7 8">
    <name type="scientific">Diversispora eburnea</name>
    <dbReference type="NCBI Taxonomy" id="1213867"/>
    <lineage>
        <taxon>Eukaryota</taxon>
        <taxon>Fungi</taxon>
        <taxon>Fungi incertae sedis</taxon>
        <taxon>Mucoromycota</taxon>
        <taxon>Glomeromycotina</taxon>
        <taxon>Glomeromycetes</taxon>
        <taxon>Diversisporales</taxon>
        <taxon>Diversisporaceae</taxon>
        <taxon>Diversispora</taxon>
    </lineage>
</organism>
<dbReference type="GO" id="GO:0043015">
    <property type="term" value="F:gamma-tubulin binding"/>
    <property type="evidence" value="ECO:0007669"/>
    <property type="project" value="InterPro"/>
</dbReference>
<dbReference type="CDD" id="cd15845">
    <property type="entry name" value="SNARE_syntaxin16"/>
    <property type="match status" value="1"/>
</dbReference>
<dbReference type="Proteomes" id="UP000789706">
    <property type="component" value="Unassembled WGS sequence"/>
</dbReference>
<dbReference type="GO" id="GO:0007020">
    <property type="term" value="P:microtubule nucleation"/>
    <property type="evidence" value="ECO:0007669"/>
    <property type="project" value="InterPro"/>
</dbReference>
<evidence type="ECO:0000259" key="6">
    <source>
        <dbReference type="PROSITE" id="PS50192"/>
    </source>
</evidence>
<dbReference type="GO" id="GO:0000930">
    <property type="term" value="C:gamma-tubulin complex"/>
    <property type="evidence" value="ECO:0007669"/>
    <property type="project" value="TreeGrafter"/>
</dbReference>
<dbReference type="InterPro" id="IPR042241">
    <property type="entry name" value="GCP_C_sf"/>
</dbReference>
<comment type="caution">
    <text evidence="7">The sequence shown here is derived from an EMBL/GenBank/DDBJ whole genome shotgun (WGS) entry which is preliminary data.</text>
</comment>
<evidence type="ECO:0000256" key="3">
    <source>
        <dbReference type="ARBA" id="ARBA00022701"/>
    </source>
</evidence>
<dbReference type="PANTHER" id="PTHR19302">
    <property type="entry name" value="GAMMA TUBULIN COMPLEX PROTEIN"/>
    <property type="match status" value="1"/>
</dbReference>
<comment type="subcellular location">
    <subcellularLocation>
        <location evidence="5">Cytoplasm</location>
        <location evidence="5">Cytoskeleton</location>
        <location evidence="5">Microtubule organizing center</location>
    </subcellularLocation>
</comment>
<dbReference type="EMBL" id="CAJVPK010000585">
    <property type="protein sequence ID" value="CAG8528979.1"/>
    <property type="molecule type" value="Genomic_DNA"/>
</dbReference>
<accession>A0A9N9ADI3</accession>
<dbReference type="GO" id="GO:0051011">
    <property type="term" value="F:microtubule minus-end binding"/>
    <property type="evidence" value="ECO:0007669"/>
    <property type="project" value="TreeGrafter"/>
</dbReference>
<dbReference type="PROSITE" id="PS50192">
    <property type="entry name" value="T_SNARE"/>
    <property type="match status" value="1"/>
</dbReference>
<dbReference type="AlphaFoldDB" id="A0A9N9ADI3"/>
<reference evidence="7" key="1">
    <citation type="submission" date="2021-06" db="EMBL/GenBank/DDBJ databases">
        <authorList>
            <person name="Kallberg Y."/>
            <person name="Tangrot J."/>
            <person name="Rosling A."/>
        </authorList>
    </citation>
    <scope>NUCLEOTIDE SEQUENCE</scope>
    <source>
        <strain evidence="7">AZ414A</strain>
    </source>
</reference>
<evidence type="ECO:0000256" key="4">
    <source>
        <dbReference type="ARBA" id="ARBA00023212"/>
    </source>
</evidence>
<dbReference type="GO" id="GO:0051225">
    <property type="term" value="P:spindle assembly"/>
    <property type="evidence" value="ECO:0007669"/>
    <property type="project" value="TreeGrafter"/>
</dbReference>
<evidence type="ECO:0000256" key="1">
    <source>
        <dbReference type="ARBA" id="ARBA00010337"/>
    </source>
</evidence>
<keyword evidence="4 5" id="KW-0206">Cytoskeleton</keyword>
<keyword evidence="8" id="KW-1185">Reference proteome</keyword>
<dbReference type="InterPro" id="IPR000727">
    <property type="entry name" value="T_SNARE_dom"/>
</dbReference>
<dbReference type="GO" id="GO:0051321">
    <property type="term" value="P:meiotic cell cycle"/>
    <property type="evidence" value="ECO:0007669"/>
    <property type="project" value="TreeGrafter"/>
</dbReference>
<gene>
    <name evidence="7" type="ORF">DEBURN_LOCUS6044</name>
</gene>
<dbReference type="GO" id="GO:0005816">
    <property type="term" value="C:spindle pole body"/>
    <property type="evidence" value="ECO:0007669"/>
    <property type="project" value="UniProtKB-ARBA"/>
</dbReference>
<feature type="non-terminal residue" evidence="7">
    <location>
        <position position="1"/>
    </location>
</feature>
<dbReference type="Pfam" id="PF04130">
    <property type="entry name" value="GCP_C_terminal"/>
    <property type="match status" value="1"/>
</dbReference>
<comment type="similarity">
    <text evidence="1 5">Belongs to the TUBGCP family.</text>
</comment>
<dbReference type="GO" id="GO:0000922">
    <property type="term" value="C:spindle pole"/>
    <property type="evidence" value="ECO:0007669"/>
    <property type="project" value="InterPro"/>
</dbReference>
<dbReference type="GO" id="GO:0000278">
    <property type="term" value="P:mitotic cell cycle"/>
    <property type="evidence" value="ECO:0007669"/>
    <property type="project" value="TreeGrafter"/>
</dbReference>
<dbReference type="GO" id="GO:0016020">
    <property type="term" value="C:membrane"/>
    <property type="evidence" value="ECO:0007669"/>
    <property type="project" value="InterPro"/>
</dbReference>
<dbReference type="SMART" id="SM00397">
    <property type="entry name" value="t_SNARE"/>
    <property type="match status" value="1"/>
</dbReference>
<dbReference type="GO" id="GO:0016192">
    <property type="term" value="P:vesicle-mediated transport"/>
    <property type="evidence" value="ECO:0007669"/>
    <property type="project" value="InterPro"/>
</dbReference>
<evidence type="ECO:0000313" key="8">
    <source>
        <dbReference type="Proteomes" id="UP000789706"/>
    </source>
</evidence>